<proteinExistence type="inferred from homology"/>
<evidence type="ECO:0000256" key="4">
    <source>
        <dbReference type="ARBA" id="ARBA00023237"/>
    </source>
</evidence>
<feature type="chain" id="PRO_5011662069" evidence="6">
    <location>
        <begin position="27"/>
        <end position="773"/>
    </location>
</feature>
<dbReference type="Proteomes" id="UP000198658">
    <property type="component" value="Unassembled WGS sequence"/>
</dbReference>
<dbReference type="PROSITE" id="PS51257">
    <property type="entry name" value="PROKAR_LIPOPROTEIN"/>
    <property type="match status" value="1"/>
</dbReference>
<accession>A0A1H3WSC5</accession>
<dbReference type="PANTHER" id="PTHR35936">
    <property type="entry name" value="MEMBRANE-BOUND LYTIC MUREIN TRANSGLYCOSYLASE F"/>
    <property type="match status" value="1"/>
</dbReference>
<dbReference type="Gene3D" id="1.10.530.10">
    <property type="match status" value="1"/>
</dbReference>
<evidence type="ECO:0000256" key="6">
    <source>
        <dbReference type="SAM" id="SignalP"/>
    </source>
</evidence>
<evidence type="ECO:0000256" key="2">
    <source>
        <dbReference type="ARBA" id="ARBA00010333"/>
    </source>
</evidence>
<dbReference type="OrthoDB" id="9815002at2"/>
<dbReference type="Pfam" id="PF01464">
    <property type="entry name" value="SLT"/>
    <property type="match status" value="1"/>
</dbReference>
<dbReference type="InterPro" id="IPR001638">
    <property type="entry name" value="Solute-binding_3/MltF_N"/>
</dbReference>
<sequence length="773" mass="87482">MPSCHRGTCPLRWALLLVSVLILAVAACGKQERPVDGTQQPERRAEVRSREKQQEKGQDKKPRAARDSIDRYYQFTNYTETGDLRAIREHGTIRFVNLTGASEDELPREGVVTLRHFELANKLAKQLKLEPKWIRANTPDEAIELLLAGKADILAYNLTDTEARRERINYSVPLRQSRQKLVTGSNGPDISDPDTLQGVEFIVPAGSSNIPTAQRLIEEHPDANLSMMQVTVYGDRDILVDLLNKKDNRVAILDDYIAEDLASYRDDLRIGAAVSETENIAWGLRKDSKLLLTTVNNFLTRNLVKKQEERFADWDAIKKAGVIRLLTYNGPTTYFLWKGLLMGFDYDLAKAFADKHRLQLQVIVVPYEEDLTDWLKAGRGDFAGASLAITEERQKQGVAFTTSYMETPERIVSNEDRPPIEKVQDLAGRTLTLRAYSSFIPTAMTIKNSGIDVEVKIAPPGMSISRIFNLISDGLLDATIADDGEAKIEASLRPNLITGTLLGDPKPQGWMVVTKNWHLLQNLNKFIKDYRKTEKYQQDYNAYFKPNKRFTQRVRAQIIPGKDLSPYDDLVKASALNYDFDWRMVVAQMWQESNFNPKAVSPVGAQGLMQVMPATAKEMGFPPPLFEPERGIKAGVKYLDWVRDRFAPTLPTANKLWFTLASYNAGYGHLLDAQRLAEELGLDPNVWFGNVEEAMLKLAEPRYFKKARYGYVRGSEPVQYVRNISNLYKAYVEVATGEISVRPPLQKKPKEEPSQKEFAIPLRKSGSEEQISE</sequence>
<evidence type="ECO:0000313" key="8">
    <source>
        <dbReference type="EMBL" id="SDZ89272.1"/>
    </source>
</evidence>
<dbReference type="GO" id="GO:0009279">
    <property type="term" value="C:cell outer membrane"/>
    <property type="evidence" value="ECO:0007669"/>
    <property type="project" value="UniProtKB-SubCell"/>
</dbReference>
<keyword evidence="3 6" id="KW-0732">Signal</keyword>
<dbReference type="InterPro" id="IPR008258">
    <property type="entry name" value="Transglycosylase_SLT_dom_1"/>
</dbReference>
<dbReference type="SMART" id="SM00062">
    <property type="entry name" value="PBPb"/>
    <property type="match status" value="2"/>
</dbReference>
<feature type="signal peptide" evidence="6">
    <location>
        <begin position="1"/>
        <end position="26"/>
    </location>
</feature>
<comment type="similarity">
    <text evidence="2">Belongs to the bacterial solute-binding protein 3 family.</text>
</comment>
<feature type="region of interest" description="Disordered" evidence="5">
    <location>
        <begin position="742"/>
        <end position="773"/>
    </location>
</feature>
<dbReference type="Pfam" id="PF00497">
    <property type="entry name" value="SBP_bac_3"/>
    <property type="match status" value="2"/>
</dbReference>
<name>A0A1H3WSC5_9GAMM</name>
<evidence type="ECO:0000313" key="9">
    <source>
        <dbReference type="Proteomes" id="UP000198658"/>
    </source>
</evidence>
<dbReference type="CDD" id="cd13403">
    <property type="entry name" value="MLTF-like"/>
    <property type="match status" value="1"/>
</dbReference>
<protein>
    <submittedName>
        <fullName evidence="8">Membrane-bound lytic murein transglycosylase F</fullName>
    </submittedName>
</protein>
<comment type="subcellular location">
    <subcellularLocation>
        <location evidence="1">Cell outer membrane</location>
        <topology evidence="1">Peripheral membrane protein</topology>
    </subcellularLocation>
</comment>
<keyword evidence="9" id="KW-1185">Reference proteome</keyword>
<keyword evidence="4" id="KW-0998">Cell outer membrane</keyword>
<dbReference type="EMBL" id="FNQO01000001">
    <property type="protein sequence ID" value="SDZ89272.1"/>
    <property type="molecule type" value="Genomic_DNA"/>
</dbReference>
<gene>
    <name evidence="8" type="ORF">SAMN05216562_1045</name>
</gene>
<dbReference type="STRING" id="658218.SAMN05216562_1045"/>
<evidence type="ECO:0000259" key="7">
    <source>
        <dbReference type="SMART" id="SM00062"/>
    </source>
</evidence>
<dbReference type="AlphaFoldDB" id="A0A1H3WSC5"/>
<organism evidence="8 9">
    <name type="scientific">Microbulbifer marinus</name>
    <dbReference type="NCBI Taxonomy" id="658218"/>
    <lineage>
        <taxon>Bacteria</taxon>
        <taxon>Pseudomonadati</taxon>
        <taxon>Pseudomonadota</taxon>
        <taxon>Gammaproteobacteria</taxon>
        <taxon>Cellvibrionales</taxon>
        <taxon>Microbulbiferaceae</taxon>
        <taxon>Microbulbifer</taxon>
    </lineage>
</organism>
<feature type="domain" description="Solute-binding protein family 3/N-terminal" evidence="7">
    <location>
        <begin position="97"/>
        <end position="315"/>
    </location>
</feature>
<dbReference type="SUPFAM" id="SSF53850">
    <property type="entry name" value="Periplasmic binding protein-like II"/>
    <property type="match status" value="2"/>
</dbReference>
<keyword evidence="4" id="KW-0472">Membrane</keyword>
<feature type="region of interest" description="Disordered" evidence="5">
    <location>
        <begin position="32"/>
        <end position="64"/>
    </location>
</feature>
<evidence type="ECO:0000256" key="1">
    <source>
        <dbReference type="ARBA" id="ARBA00004339"/>
    </source>
</evidence>
<evidence type="ECO:0000256" key="5">
    <source>
        <dbReference type="SAM" id="MobiDB-lite"/>
    </source>
</evidence>
<dbReference type="Gene3D" id="3.40.190.10">
    <property type="entry name" value="Periplasmic binding protein-like II"/>
    <property type="match status" value="4"/>
</dbReference>
<dbReference type="InterPro" id="IPR023346">
    <property type="entry name" value="Lysozyme-like_dom_sf"/>
</dbReference>
<dbReference type="SUPFAM" id="SSF53955">
    <property type="entry name" value="Lysozyme-like"/>
    <property type="match status" value="1"/>
</dbReference>
<evidence type="ECO:0000256" key="3">
    <source>
        <dbReference type="ARBA" id="ARBA00022729"/>
    </source>
</evidence>
<dbReference type="CDD" id="cd01009">
    <property type="entry name" value="PBP2_YfhD_N"/>
    <property type="match status" value="1"/>
</dbReference>
<reference evidence="9" key="1">
    <citation type="submission" date="2016-10" db="EMBL/GenBank/DDBJ databases">
        <authorList>
            <person name="Varghese N."/>
            <person name="Submissions S."/>
        </authorList>
    </citation>
    <scope>NUCLEOTIDE SEQUENCE [LARGE SCALE GENOMIC DNA]</scope>
    <source>
        <strain evidence="9">CGMCC 1.10657</strain>
    </source>
</reference>
<feature type="domain" description="Solute-binding protein family 3/N-terminal" evidence="7">
    <location>
        <begin position="322"/>
        <end position="547"/>
    </location>
</feature>